<dbReference type="EMBL" id="APVG01000050">
    <property type="protein sequence ID" value="ENY70898.1"/>
    <property type="molecule type" value="Genomic_DNA"/>
</dbReference>
<dbReference type="Proteomes" id="UP000023775">
    <property type="component" value="Unassembled WGS sequence"/>
</dbReference>
<keyword evidence="2" id="KW-1185">Reference proteome</keyword>
<reference evidence="1 2" key="1">
    <citation type="journal article" date="2013" name="Genome Announc.">
        <title>Draft Genome Sequence of the Aeromonas diversa Type Strain.</title>
        <authorList>
            <person name="Farfan M."/>
            <person name="Spataro N."/>
            <person name="Sanglas A."/>
            <person name="Albarral V."/>
            <person name="Loren J.G."/>
            <person name="Bosch E."/>
            <person name="Fuste M.C."/>
        </authorList>
    </citation>
    <scope>NUCLEOTIDE SEQUENCE [LARGE SCALE GENOMIC DNA]</scope>
    <source>
        <strain evidence="1 2">2478-85</strain>
    </source>
</reference>
<comment type="caution">
    <text evidence="1">The sequence shown here is derived from an EMBL/GenBank/DDBJ whole genome shotgun (WGS) entry which is preliminary data.</text>
</comment>
<gene>
    <name evidence="1" type="ORF">G114_15838</name>
</gene>
<accession>N9VGY9</accession>
<evidence type="ECO:0000313" key="2">
    <source>
        <dbReference type="Proteomes" id="UP000023775"/>
    </source>
</evidence>
<evidence type="ECO:0000313" key="1">
    <source>
        <dbReference type="EMBL" id="ENY70898.1"/>
    </source>
</evidence>
<organism evidence="1 2">
    <name type="scientific">Aeromonas diversa CDC 2478-85</name>
    <dbReference type="NCBI Taxonomy" id="1268237"/>
    <lineage>
        <taxon>Bacteria</taxon>
        <taxon>Pseudomonadati</taxon>
        <taxon>Pseudomonadota</taxon>
        <taxon>Gammaproteobacteria</taxon>
        <taxon>Aeromonadales</taxon>
        <taxon>Aeromonadaceae</taxon>
        <taxon>Aeromonas</taxon>
    </lineage>
</organism>
<protein>
    <submittedName>
        <fullName evidence="1">Uncharacterized protein</fullName>
    </submittedName>
</protein>
<sequence>MLDGQVKDIVISFADITKEKHHDKINFYWGPIVSVKKRQMEKYGSTQG</sequence>
<name>N9VGY9_9GAMM</name>
<dbReference type="AlphaFoldDB" id="N9VGY9"/>
<proteinExistence type="predicted"/>